<evidence type="ECO:0000313" key="2">
    <source>
        <dbReference type="Proteomes" id="UP001060085"/>
    </source>
</evidence>
<protein>
    <submittedName>
        <fullName evidence="1">Uncharacterized protein</fullName>
    </submittedName>
</protein>
<proteinExistence type="predicted"/>
<dbReference type="EMBL" id="CM044707">
    <property type="protein sequence ID" value="KAI5654852.1"/>
    <property type="molecule type" value="Genomic_DNA"/>
</dbReference>
<organism evidence="1 2">
    <name type="scientific">Catharanthus roseus</name>
    <name type="common">Madagascar periwinkle</name>
    <name type="synonym">Vinca rosea</name>
    <dbReference type="NCBI Taxonomy" id="4058"/>
    <lineage>
        <taxon>Eukaryota</taxon>
        <taxon>Viridiplantae</taxon>
        <taxon>Streptophyta</taxon>
        <taxon>Embryophyta</taxon>
        <taxon>Tracheophyta</taxon>
        <taxon>Spermatophyta</taxon>
        <taxon>Magnoliopsida</taxon>
        <taxon>eudicotyledons</taxon>
        <taxon>Gunneridae</taxon>
        <taxon>Pentapetalae</taxon>
        <taxon>asterids</taxon>
        <taxon>lamiids</taxon>
        <taxon>Gentianales</taxon>
        <taxon>Apocynaceae</taxon>
        <taxon>Rauvolfioideae</taxon>
        <taxon>Vinceae</taxon>
        <taxon>Catharanthinae</taxon>
        <taxon>Catharanthus</taxon>
    </lineage>
</organism>
<gene>
    <name evidence="1" type="ORF">M9H77_32039</name>
</gene>
<name>A0ACC0A1T2_CATRO</name>
<sequence length="110" mass="13525">MTKMRHTWEVKIDDLMRDLLGDAGAERKRPVWIPQMFWDQMMKYWESRTGMRDRGSGSEEAYRWLYLLHRASVEEDLTKWFSKNRHLEDLHKHQIRDKKGQHVDFQSEEF</sequence>
<dbReference type="Proteomes" id="UP001060085">
    <property type="component" value="Linkage Group LG07"/>
</dbReference>
<accession>A0ACC0A1T2</accession>
<comment type="caution">
    <text evidence="1">The sequence shown here is derived from an EMBL/GenBank/DDBJ whole genome shotgun (WGS) entry which is preliminary data.</text>
</comment>
<evidence type="ECO:0000313" key="1">
    <source>
        <dbReference type="EMBL" id="KAI5654852.1"/>
    </source>
</evidence>
<keyword evidence="2" id="KW-1185">Reference proteome</keyword>
<reference evidence="2" key="1">
    <citation type="journal article" date="2023" name="Nat. Plants">
        <title>Single-cell RNA sequencing provides a high-resolution roadmap for understanding the multicellular compartmentation of specialized metabolism.</title>
        <authorList>
            <person name="Sun S."/>
            <person name="Shen X."/>
            <person name="Li Y."/>
            <person name="Li Y."/>
            <person name="Wang S."/>
            <person name="Li R."/>
            <person name="Zhang H."/>
            <person name="Shen G."/>
            <person name="Guo B."/>
            <person name="Wei J."/>
            <person name="Xu J."/>
            <person name="St-Pierre B."/>
            <person name="Chen S."/>
            <person name="Sun C."/>
        </authorList>
    </citation>
    <scope>NUCLEOTIDE SEQUENCE [LARGE SCALE GENOMIC DNA]</scope>
</reference>